<organism evidence="2 3">
    <name type="scientific">Paenibacillus aquistagni</name>
    <dbReference type="NCBI Taxonomy" id="1852522"/>
    <lineage>
        <taxon>Bacteria</taxon>
        <taxon>Bacillati</taxon>
        <taxon>Bacillota</taxon>
        <taxon>Bacilli</taxon>
        <taxon>Bacillales</taxon>
        <taxon>Paenibacillaceae</taxon>
        <taxon>Paenibacillus</taxon>
    </lineage>
</organism>
<feature type="compositionally biased region" description="Basic and acidic residues" evidence="1">
    <location>
        <begin position="45"/>
        <end position="77"/>
    </location>
</feature>
<name>A0A1X7IPA0_9BACL</name>
<keyword evidence="3" id="KW-1185">Reference proteome</keyword>
<proteinExistence type="predicted"/>
<dbReference type="EMBL" id="FXAZ01000001">
    <property type="protein sequence ID" value="SMG16578.1"/>
    <property type="molecule type" value="Genomic_DNA"/>
</dbReference>
<dbReference type="STRING" id="1852522.SAMN06295960_0645"/>
<accession>A0A1X7IPA0</accession>
<feature type="compositionally biased region" description="Basic and acidic residues" evidence="1">
    <location>
        <begin position="96"/>
        <end position="107"/>
    </location>
</feature>
<dbReference type="AlphaFoldDB" id="A0A1X7IPA0"/>
<sequence length="107" mass="12414">MNMKPVELQIAIPRTQEVSTLHQQMQHRMMADQTVLNEQAEKLTEALRKRNEKLQESTEGRIHDEEHKQQSKNDQPKGQKASDVSEEQDQSVPAEHPYKGKHIDFSV</sequence>
<reference evidence="2 3" key="1">
    <citation type="submission" date="2017-04" db="EMBL/GenBank/DDBJ databases">
        <authorList>
            <person name="Afonso C.L."/>
            <person name="Miller P.J."/>
            <person name="Scott M.A."/>
            <person name="Spackman E."/>
            <person name="Goraichik I."/>
            <person name="Dimitrov K.M."/>
            <person name="Suarez D.L."/>
            <person name="Swayne D.E."/>
        </authorList>
    </citation>
    <scope>NUCLEOTIDE SEQUENCE [LARGE SCALE GENOMIC DNA]</scope>
    <source>
        <strain evidence="2 3">11</strain>
    </source>
</reference>
<evidence type="ECO:0000313" key="3">
    <source>
        <dbReference type="Proteomes" id="UP000193834"/>
    </source>
</evidence>
<dbReference type="Proteomes" id="UP000193834">
    <property type="component" value="Unassembled WGS sequence"/>
</dbReference>
<feature type="region of interest" description="Disordered" evidence="1">
    <location>
        <begin position="45"/>
        <end position="107"/>
    </location>
</feature>
<evidence type="ECO:0000313" key="2">
    <source>
        <dbReference type="EMBL" id="SMG16578.1"/>
    </source>
</evidence>
<protein>
    <submittedName>
        <fullName evidence="2">Uncharacterized protein</fullName>
    </submittedName>
</protein>
<dbReference type="OrthoDB" id="2476294at2"/>
<evidence type="ECO:0000256" key="1">
    <source>
        <dbReference type="SAM" id="MobiDB-lite"/>
    </source>
</evidence>
<gene>
    <name evidence="2" type="ORF">SAMN06295960_0645</name>
</gene>